<comment type="caution">
    <text evidence="1">The sequence shown here is derived from an EMBL/GenBank/DDBJ whole genome shotgun (WGS) entry which is preliminary data.</text>
</comment>
<gene>
    <name evidence="1" type="ORF">HID58_063936</name>
</gene>
<keyword evidence="2" id="KW-1185">Reference proteome</keyword>
<dbReference type="Proteomes" id="UP000824890">
    <property type="component" value="Unassembled WGS sequence"/>
</dbReference>
<organism evidence="1 2">
    <name type="scientific">Brassica napus</name>
    <name type="common">Rape</name>
    <dbReference type="NCBI Taxonomy" id="3708"/>
    <lineage>
        <taxon>Eukaryota</taxon>
        <taxon>Viridiplantae</taxon>
        <taxon>Streptophyta</taxon>
        <taxon>Embryophyta</taxon>
        <taxon>Tracheophyta</taxon>
        <taxon>Spermatophyta</taxon>
        <taxon>Magnoliopsida</taxon>
        <taxon>eudicotyledons</taxon>
        <taxon>Gunneridae</taxon>
        <taxon>Pentapetalae</taxon>
        <taxon>rosids</taxon>
        <taxon>malvids</taxon>
        <taxon>Brassicales</taxon>
        <taxon>Brassicaceae</taxon>
        <taxon>Brassiceae</taxon>
        <taxon>Brassica</taxon>
    </lineage>
</organism>
<feature type="non-terminal residue" evidence="1">
    <location>
        <position position="1"/>
    </location>
</feature>
<protein>
    <submittedName>
        <fullName evidence="1">Uncharacterized protein</fullName>
    </submittedName>
</protein>
<proteinExistence type="predicted"/>
<sequence>GFLVVNTSLVNFV</sequence>
<dbReference type="EMBL" id="JAGKQM010000015">
    <property type="protein sequence ID" value="KAH0876542.1"/>
    <property type="molecule type" value="Genomic_DNA"/>
</dbReference>
<evidence type="ECO:0000313" key="2">
    <source>
        <dbReference type="Proteomes" id="UP000824890"/>
    </source>
</evidence>
<evidence type="ECO:0000313" key="1">
    <source>
        <dbReference type="EMBL" id="KAH0876542.1"/>
    </source>
</evidence>
<reference evidence="1 2" key="1">
    <citation type="submission" date="2021-05" db="EMBL/GenBank/DDBJ databases">
        <title>Genome Assembly of Synthetic Allotetraploid Brassica napus Reveals Homoeologous Exchanges between Subgenomes.</title>
        <authorList>
            <person name="Davis J.T."/>
        </authorList>
    </citation>
    <scope>NUCLEOTIDE SEQUENCE [LARGE SCALE GENOMIC DNA]</scope>
    <source>
        <strain evidence="2">cv. Da-Ae</strain>
        <tissue evidence="1">Seedling</tissue>
    </source>
</reference>
<accession>A0ABQ7Z8J8</accession>
<name>A0ABQ7Z8J8_BRANA</name>